<dbReference type="eggNOG" id="ENOG50348WA">
    <property type="taxonomic scope" value="Bacteria"/>
</dbReference>
<feature type="region of interest" description="Disordered" evidence="1">
    <location>
        <begin position="128"/>
        <end position="159"/>
    </location>
</feature>
<accession>A0A1I1Y8U5</accession>
<evidence type="ECO:0000256" key="1">
    <source>
        <dbReference type="SAM" id="MobiDB-lite"/>
    </source>
</evidence>
<dbReference type="EMBL" id="FONA01000007">
    <property type="protein sequence ID" value="SFE15829.1"/>
    <property type="molecule type" value="Genomic_DNA"/>
</dbReference>
<dbReference type="AlphaFoldDB" id="A0A1I1Y8U5"/>
<proteinExistence type="predicted"/>
<dbReference type="InParanoid" id="A0A1I1Y8U5"/>
<keyword evidence="3" id="KW-1185">Reference proteome</keyword>
<dbReference type="RefSeq" id="WP_010526173.1">
    <property type="nucleotide sequence ID" value="NZ_AFSL01000005.1"/>
</dbReference>
<name>A0A1I1Y8U5_9BACT</name>
<evidence type="ECO:0000313" key="3">
    <source>
        <dbReference type="Proteomes" id="UP000181976"/>
    </source>
</evidence>
<protein>
    <submittedName>
        <fullName evidence="2">Uncharacterized protein</fullName>
    </submittedName>
</protein>
<reference evidence="2 3" key="1">
    <citation type="submission" date="2016-10" db="EMBL/GenBank/DDBJ databases">
        <authorList>
            <person name="de Groot N.N."/>
        </authorList>
    </citation>
    <scope>NUCLEOTIDE SEQUENCE [LARGE SCALE GENOMIC DNA]</scope>
    <source>
        <strain evidence="2 3">DSM 19012</strain>
    </source>
</reference>
<organism evidence="2 3">
    <name type="scientific">Thermophagus xiamenensis</name>
    <dbReference type="NCBI Taxonomy" id="385682"/>
    <lineage>
        <taxon>Bacteria</taxon>
        <taxon>Pseudomonadati</taxon>
        <taxon>Bacteroidota</taxon>
        <taxon>Bacteroidia</taxon>
        <taxon>Marinilabiliales</taxon>
        <taxon>Marinilabiliaceae</taxon>
        <taxon>Thermophagus</taxon>
    </lineage>
</organism>
<evidence type="ECO:0000313" key="2">
    <source>
        <dbReference type="EMBL" id="SFE15829.1"/>
    </source>
</evidence>
<dbReference type="Proteomes" id="UP000181976">
    <property type="component" value="Unassembled WGS sequence"/>
</dbReference>
<dbReference type="OrthoDB" id="1121593at2"/>
<gene>
    <name evidence="2" type="ORF">SAMN05444380_107113</name>
</gene>
<sequence length="159" mass="18918">MNFLLIAVVAGISALFSYFAIRKIYPEIVKKKASRQLEEILFPKGEHQKHEMLQTFRLITNDRFSDTEMLDYFLKIKGLQSIDINSETNFWIKKYLFHPTAIKLNYFEQVNFYKTFLNYPADEEKSFTEKSKPVNRLKKAEKGQRHQEKLVKTIKNTQE</sequence>
<feature type="compositionally biased region" description="Basic and acidic residues" evidence="1">
    <location>
        <begin position="128"/>
        <end position="151"/>
    </location>
</feature>